<evidence type="ECO:0000313" key="7">
    <source>
        <dbReference type="EMBL" id="PSW25098.1"/>
    </source>
</evidence>
<dbReference type="PANTHER" id="PTHR35936">
    <property type="entry name" value="MEMBRANE-BOUND LYTIC MUREIN TRANSGLYCOSYLASE F"/>
    <property type="match status" value="1"/>
</dbReference>
<dbReference type="Proteomes" id="UP000240481">
    <property type="component" value="Unassembled WGS sequence"/>
</dbReference>
<evidence type="ECO:0000256" key="1">
    <source>
        <dbReference type="ARBA" id="ARBA00010333"/>
    </source>
</evidence>
<dbReference type="SUPFAM" id="SSF53850">
    <property type="entry name" value="Periplasmic binding protein-like II"/>
    <property type="match status" value="1"/>
</dbReference>
<accession>A0A2T3P8P9</accession>
<dbReference type="GO" id="GO:0015276">
    <property type="term" value="F:ligand-gated monoatomic ion channel activity"/>
    <property type="evidence" value="ECO:0007669"/>
    <property type="project" value="InterPro"/>
</dbReference>
<comment type="similarity">
    <text evidence="1">Belongs to the bacterial solute-binding protein 3 family.</text>
</comment>
<dbReference type="OrthoDB" id="9799090at2"/>
<feature type="signal peptide" evidence="4">
    <location>
        <begin position="1"/>
        <end position="33"/>
    </location>
</feature>
<keyword evidence="8" id="KW-1185">Reference proteome</keyword>
<feature type="domain" description="Ionotropic glutamate receptor C-terminal" evidence="6">
    <location>
        <begin position="35"/>
        <end position="358"/>
    </location>
</feature>
<dbReference type="AlphaFoldDB" id="A0A2T3P8P9"/>
<dbReference type="Pfam" id="PF00497">
    <property type="entry name" value="SBP_bac_3"/>
    <property type="match status" value="1"/>
</dbReference>
<dbReference type="PANTHER" id="PTHR35936:SF17">
    <property type="entry name" value="ARGININE-BINDING EXTRACELLULAR PROTEIN ARTP"/>
    <property type="match status" value="1"/>
</dbReference>
<keyword evidence="3" id="KW-0812">Transmembrane</keyword>
<evidence type="ECO:0000259" key="5">
    <source>
        <dbReference type="SMART" id="SM00062"/>
    </source>
</evidence>
<keyword evidence="3" id="KW-0472">Membrane</keyword>
<dbReference type="SMART" id="SM00079">
    <property type="entry name" value="PBPe"/>
    <property type="match status" value="1"/>
</dbReference>
<comment type="caution">
    <text evidence="7">The sequence shown here is derived from an EMBL/GenBank/DDBJ whole genome shotgun (WGS) entry which is preliminary data.</text>
</comment>
<dbReference type="InterPro" id="IPR001638">
    <property type="entry name" value="Solute-binding_3/MltF_N"/>
</dbReference>
<protein>
    <submittedName>
        <fullName evidence="7">ABC transporter substrate-binding protein</fullName>
    </submittedName>
</protein>
<proteinExistence type="inferred from homology"/>
<feature type="transmembrane region" description="Helical" evidence="3">
    <location>
        <begin position="143"/>
        <end position="164"/>
    </location>
</feature>
<dbReference type="GO" id="GO:0016020">
    <property type="term" value="C:membrane"/>
    <property type="evidence" value="ECO:0007669"/>
    <property type="project" value="InterPro"/>
</dbReference>
<feature type="domain" description="Solute-binding protein family 3/N-terminal" evidence="5">
    <location>
        <begin position="35"/>
        <end position="367"/>
    </location>
</feature>
<sequence length="367" mass="41007">MKDACKFFSLHHIALSVFLLLLSISFLSRHAQAETVQVGSYECPPFVMSNENGSYSGLSIFLWQQIAENLNVKFEISSHELKELLDDVTAGRIDIAVSCISITEERELVLDFTHSFYETSLAIAVKEQGHFATLLNIITNKKLSLILGVVFAAAAFVGGIYYLLEHKVNDKLYSMPSRAARLLEGFLLGLLFITKGPFNYYEFKTLTGRFITVLLAITTTLFIASITAILASTFTLGLLSSDIKGPNDLANLNVGAKLASTSSVYLTNHSIVHRTYESTEQMLTALDNREVDAIVADDAVLKYLIKKSKEDGKYTDLSVLPYQFEKQNYGFAIGDNSPYEEELNRALLKVRKSPEWKQALSKYFAER</sequence>
<dbReference type="Gene3D" id="3.40.190.10">
    <property type="entry name" value="Periplasmic binding protein-like II"/>
    <property type="match status" value="3"/>
</dbReference>
<evidence type="ECO:0000256" key="3">
    <source>
        <dbReference type="SAM" id="Phobius"/>
    </source>
</evidence>
<feature type="transmembrane region" description="Helical" evidence="3">
    <location>
        <begin position="185"/>
        <end position="201"/>
    </location>
</feature>
<keyword evidence="2 4" id="KW-0732">Signal</keyword>
<reference evidence="7 8" key="1">
    <citation type="submission" date="2018-01" db="EMBL/GenBank/DDBJ databases">
        <title>Whole genome sequencing of Histamine producing bacteria.</title>
        <authorList>
            <person name="Butler K."/>
        </authorList>
    </citation>
    <scope>NUCLEOTIDE SEQUENCE [LARGE SCALE GENOMIC DNA]</scope>
    <source>
        <strain evidence="7 8">DSM 24669</strain>
    </source>
</reference>
<evidence type="ECO:0000256" key="2">
    <source>
        <dbReference type="ARBA" id="ARBA00022729"/>
    </source>
</evidence>
<dbReference type="InterPro" id="IPR001320">
    <property type="entry name" value="Iontro_rcpt_C"/>
</dbReference>
<dbReference type="RefSeq" id="WP_107302685.1">
    <property type="nucleotide sequence ID" value="NZ_AP024853.1"/>
</dbReference>
<gene>
    <name evidence="7" type="ORF">C9I94_09865</name>
</gene>
<evidence type="ECO:0000313" key="8">
    <source>
        <dbReference type="Proteomes" id="UP000240481"/>
    </source>
</evidence>
<evidence type="ECO:0000259" key="6">
    <source>
        <dbReference type="SMART" id="SM00079"/>
    </source>
</evidence>
<evidence type="ECO:0000256" key="4">
    <source>
        <dbReference type="SAM" id="SignalP"/>
    </source>
</evidence>
<dbReference type="EMBL" id="PYLZ01000004">
    <property type="protein sequence ID" value="PSW25098.1"/>
    <property type="molecule type" value="Genomic_DNA"/>
</dbReference>
<feature type="transmembrane region" description="Helical" evidence="3">
    <location>
        <begin position="213"/>
        <end position="239"/>
    </location>
</feature>
<organism evidence="7 8">
    <name type="scientific">Photobacterium swingsii</name>
    <dbReference type="NCBI Taxonomy" id="680026"/>
    <lineage>
        <taxon>Bacteria</taxon>
        <taxon>Pseudomonadati</taxon>
        <taxon>Pseudomonadota</taxon>
        <taxon>Gammaproteobacteria</taxon>
        <taxon>Vibrionales</taxon>
        <taxon>Vibrionaceae</taxon>
        <taxon>Photobacterium</taxon>
    </lineage>
</organism>
<feature type="chain" id="PRO_5015668132" evidence="4">
    <location>
        <begin position="34"/>
        <end position="367"/>
    </location>
</feature>
<dbReference type="SMART" id="SM00062">
    <property type="entry name" value="PBPb"/>
    <property type="match status" value="1"/>
</dbReference>
<name>A0A2T3P8P9_9GAMM</name>
<keyword evidence="3" id="KW-1133">Transmembrane helix</keyword>